<proteinExistence type="predicted"/>
<dbReference type="AlphaFoldDB" id="A0A3N4RIW2"/>
<evidence type="ECO:0000256" key="1">
    <source>
        <dbReference type="SAM" id="SignalP"/>
    </source>
</evidence>
<protein>
    <recommendedName>
        <fullName evidence="6">Small secreted domain DUF320</fullName>
    </recommendedName>
</protein>
<evidence type="ECO:0000313" key="2">
    <source>
        <dbReference type="EMBL" id="ROR42834.1"/>
    </source>
</evidence>
<keyword evidence="1" id="KW-0732">Signal</keyword>
<name>A0A3N4RIW2_9ACTN</name>
<evidence type="ECO:0000313" key="5">
    <source>
        <dbReference type="Proteomes" id="UP000267408"/>
    </source>
</evidence>
<feature type="chain" id="PRO_5044596154" description="Small secreted domain DUF320" evidence="1">
    <location>
        <begin position="25"/>
        <end position="85"/>
    </location>
</feature>
<accession>A0A3N4RIW2</accession>
<dbReference type="EMBL" id="RJVJ01000001">
    <property type="protein sequence ID" value="ROR42834.1"/>
    <property type="molecule type" value="Genomic_DNA"/>
</dbReference>
<comment type="caution">
    <text evidence="3">The sequence shown here is derived from an EMBL/GenBank/DDBJ whole genome shotgun (WGS) entry which is preliminary data.</text>
</comment>
<reference evidence="4 5" key="1">
    <citation type="submission" date="2018-11" db="EMBL/GenBank/DDBJ databases">
        <title>Sequencing the genomes of 1000 actinobacteria strains.</title>
        <authorList>
            <person name="Klenk H.-P."/>
        </authorList>
    </citation>
    <scope>NUCLEOTIDE SEQUENCE [LARGE SCALE GENOMIC DNA]</scope>
    <source>
        <strain evidence="2 5">DSM 44780</strain>
        <strain evidence="3 4">DSM 44781</strain>
    </source>
</reference>
<gene>
    <name evidence="3" type="ORF">EDD38_1617</name>
    <name evidence="2" type="ORF">EDD39_0965</name>
</gene>
<dbReference type="Proteomes" id="UP000267408">
    <property type="component" value="Unassembled WGS sequence"/>
</dbReference>
<evidence type="ECO:0000313" key="4">
    <source>
        <dbReference type="Proteomes" id="UP000266906"/>
    </source>
</evidence>
<keyword evidence="4" id="KW-1185">Reference proteome</keyword>
<accession>A0A8G1UJR7</accession>
<evidence type="ECO:0000313" key="3">
    <source>
        <dbReference type="EMBL" id="RPE33332.1"/>
    </source>
</evidence>
<evidence type="ECO:0008006" key="6">
    <source>
        <dbReference type="Google" id="ProtNLM"/>
    </source>
</evidence>
<dbReference type="EMBL" id="RKQG01000001">
    <property type="protein sequence ID" value="RPE33332.1"/>
    <property type="molecule type" value="Genomic_DNA"/>
</dbReference>
<dbReference type="Proteomes" id="UP000266906">
    <property type="component" value="Unassembled WGS sequence"/>
</dbReference>
<feature type="signal peptide" evidence="1">
    <location>
        <begin position="1"/>
        <end position="24"/>
    </location>
</feature>
<dbReference type="OrthoDB" id="3873750at2"/>
<dbReference type="RefSeq" id="WP_123553551.1">
    <property type="nucleotide sequence ID" value="NZ_JBEXVB010000200.1"/>
</dbReference>
<sequence>MKKLTALAVLSVAGLALAQAPAQAAPIASAGGLGQAQGLDTGYHGPLPSTAELCHRDLAQYPVVGPLTDSATGACEALGATVDGQ</sequence>
<organism evidence="3 4">
    <name type="scientific">Kitasatospora cineracea</name>
    <dbReference type="NCBI Taxonomy" id="88074"/>
    <lineage>
        <taxon>Bacteria</taxon>
        <taxon>Bacillati</taxon>
        <taxon>Actinomycetota</taxon>
        <taxon>Actinomycetes</taxon>
        <taxon>Kitasatosporales</taxon>
        <taxon>Streptomycetaceae</taxon>
        <taxon>Kitasatospora</taxon>
    </lineage>
</organism>